<comment type="similarity">
    <text evidence="1 4">Belongs to the 5-formyltetrahydrofolate cyclo-ligase family.</text>
</comment>
<dbReference type="EC" id="6.3.3.2" evidence="4"/>
<evidence type="ECO:0000256" key="3">
    <source>
        <dbReference type="ARBA" id="ARBA00022840"/>
    </source>
</evidence>
<keyword evidence="4" id="KW-0460">Magnesium</keyword>
<evidence type="ECO:0000313" key="6">
    <source>
        <dbReference type="Proteomes" id="UP000623967"/>
    </source>
</evidence>
<dbReference type="InterPro" id="IPR024185">
    <property type="entry name" value="FTHF_cligase-like_sf"/>
</dbReference>
<dbReference type="InterPro" id="IPR002698">
    <property type="entry name" value="FTHF_cligase"/>
</dbReference>
<accession>A0ABS1TJH2</accession>
<comment type="caution">
    <text evidence="5">The sequence shown here is derived from an EMBL/GenBank/DDBJ whole genome shotgun (WGS) entry which is preliminary data.</text>
</comment>
<keyword evidence="5" id="KW-0436">Ligase</keyword>
<dbReference type="Proteomes" id="UP000623967">
    <property type="component" value="Unassembled WGS sequence"/>
</dbReference>
<keyword evidence="3 4" id="KW-0067">ATP-binding</keyword>
<evidence type="ECO:0000256" key="1">
    <source>
        <dbReference type="ARBA" id="ARBA00010638"/>
    </source>
</evidence>
<gene>
    <name evidence="5" type="ORF">JK635_03995</name>
</gene>
<organism evidence="5 6">
    <name type="scientific">Neobacillus paridis</name>
    <dbReference type="NCBI Taxonomy" id="2803862"/>
    <lineage>
        <taxon>Bacteria</taxon>
        <taxon>Bacillati</taxon>
        <taxon>Bacillota</taxon>
        <taxon>Bacilli</taxon>
        <taxon>Bacillales</taxon>
        <taxon>Bacillaceae</taxon>
        <taxon>Neobacillus</taxon>
    </lineage>
</organism>
<keyword evidence="2 4" id="KW-0547">Nucleotide-binding</keyword>
<reference evidence="5 6" key="1">
    <citation type="submission" date="2021-01" db="EMBL/GenBank/DDBJ databases">
        <title>Genome public.</title>
        <authorList>
            <person name="Liu C."/>
            <person name="Sun Q."/>
        </authorList>
    </citation>
    <scope>NUCLEOTIDE SEQUENCE [LARGE SCALE GENOMIC DNA]</scope>
    <source>
        <strain evidence="5 6">YIM B02564</strain>
    </source>
</reference>
<dbReference type="RefSeq" id="WP_202652580.1">
    <property type="nucleotide sequence ID" value="NZ_JAESWB010000025.1"/>
</dbReference>
<sequence>MNDKNSIRQKVREVLNKIPKPLYEDYSYKIASRLYELDVWKQADVIGITISRPPEVDTYQLIRKAWELGKTVAVPKCHPNDKRMTFRTVTEFSQLESVYYGLLEPIVEVTTEVAKEEMDLIIVPGVAYTRNGFRIGFGGGYYDRYLSGYSGNTISLAFTEQLISDFPVGEYDLPVSKIITPKEVIEIV</sequence>
<dbReference type="PANTHER" id="PTHR23407">
    <property type="entry name" value="ATPASE INHIBITOR/5-FORMYLTETRAHYDROFOLATE CYCLO-LIGASE"/>
    <property type="match status" value="1"/>
</dbReference>
<dbReference type="SUPFAM" id="SSF100950">
    <property type="entry name" value="NagB/RpiA/CoA transferase-like"/>
    <property type="match status" value="1"/>
</dbReference>
<evidence type="ECO:0000256" key="4">
    <source>
        <dbReference type="RuleBase" id="RU361279"/>
    </source>
</evidence>
<evidence type="ECO:0000313" key="5">
    <source>
        <dbReference type="EMBL" id="MBL4951402.1"/>
    </source>
</evidence>
<dbReference type="InterPro" id="IPR037171">
    <property type="entry name" value="NagB/RpiA_transferase-like"/>
</dbReference>
<dbReference type="PIRSF" id="PIRSF006806">
    <property type="entry name" value="FTHF_cligase"/>
    <property type="match status" value="1"/>
</dbReference>
<comment type="cofactor">
    <cofactor evidence="4">
        <name>Mg(2+)</name>
        <dbReference type="ChEBI" id="CHEBI:18420"/>
    </cofactor>
</comment>
<protein>
    <recommendedName>
        <fullName evidence="4">5-formyltetrahydrofolate cyclo-ligase</fullName>
        <ecNumber evidence="4">6.3.3.2</ecNumber>
    </recommendedName>
</protein>
<comment type="catalytic activity">
    <reaction evidence="4">
        <text>(6S)-5-formyl-5,6,7,8-tetrahydrofolate + ATP = (6R)-5,10-methenyltetrahydrofolate + ADP + phosphate</text>
        <dbReference type="Rhea" id="RHEA:10488"/>
        <dbReference type="ChEBI" id="CHEBI:30616"/>
        <dbReference type="ChEBI" id="CHEBI:43474"/>
        <dbReference type="ChEBI" id="CHEBI:57455"/>
        <dbReference type="ChEBI" id="CHEBI:57457"/>
        <dbReference type="ChEBI" id="CHEBI:456216"/>
        <dbReference type="EC" id="6.3.3.2"/>
    </reaction>
</comment>
<dbReference type="GO" id="GO:0030272">
    <property type="term" value="F:5-formyltetrahydrofolate cyclo-ligase activity"/>
    <property type="evidence" value="ECO:0007669"/>
    <property type="project" value="UniProtKB-EC"/>
</dbReference>
<proteinExistence type="inferred from homology"/>
<evidence type="ECO:0000256" key="2">
    <source>
        <dbReference type="ARBA" id="ARBA00022741"/>
    </source>
</evidence>
<name>A0ABS1TJH2_9BACI</name>
<dbReference type="Gene3D" id="3.40.50.10420">
    <property type="entry name" value="NagB/RpiA/CoA transferase-like"/>
    <property type="match status" value="1"/>
</dbReference>
<keyword evidence="6" id="KW-1185">Reference proteome</keyword>
<dbReference type="EMBL" id="JAESWB010000025">
    <property type="protein sequence ID" value="MBL4951402.1"/>
    <property type="molecule type" value="Genomic_DNA"/>
</dbReference>
<dbReference type="NCBIfam" id="TIGR02727">
    <property type="entry name" value="MTHFS_bact"/>
    <property type="match status" value="1"/>
</dbReference>
<keyword evidence="4" id="KW-0479">Metal-binding</keyword>
<dbReference type="Pfam" id="PF01812">
    <property type="entry name" value="5-FTHF_cyc-lig"/>
    <property type="match status" value="1"/>
</dbReference>
<dbReference type="PANTHER" id="PTHR23407:SF1">
    <property type="entry name" value="5-FORMYLTETRAHYDROFOLATE CYCLO-LIGASE"/>
    <property type="match status" value="1"/>
</dbReference>